<dbReference type="EMBL" id="OOIP01000028">
    <property type="protein sequence ID" value="SPO41488.1"/>
    <property type="molecule type" value="Genomic_DNA"/>
</dbReference>
<keyword evidence="1" id="KW-0472">Membrane</keyword>
<dbReference type="Gene3D" id="1.20.144.10">
    <property type="entry name" value="Phosphatidic acid phosphatase type 2/haloperoxidase"/>
    <property type="match status" value="1"/>
</dbReference>
<proteinExistence type="predicted"/>
<evidence type="ECO:0000256" key="1">
    <source>
        <dbReference type="SAM" id="Phobius"/>
    </source>
</evidence>
<feature type="transmembrane region" description="Helical" evidence="1">
    <location>
        <begin position="150"/>
        <end position="170"/>
    </location>
</feature>
<dbReference type="InterPro" id="IPR000326">
    <property type="entry name" value="PAP2/HPO"/>
</dbReference>
<feature type="transmembrane region" description="Helical" evidence="1">
    <location>
        <begin position="44"/>
        <end position="61"/>
    </location>
</feature>
<organism evidence="3 4">
    <name type="scientific">Pseudozyma flocculosa</name>
    <dbReference type="NCBI Taxonomy" id="84751"/>
    <lineage>
        <taxon>Eukaryota</taxon>
        <taxon>Fungi</taxon>
        <taxon>Dikarya</taxon>
        <taxon>Basidiomycota</taxon>
        <taxon>Ustilaginomycotina</taxon>
        <taxon>Ustilaginomycetes</taxon>
        <taxon>Ustilaginales</taxon>
        <taxon>Ustilaginaceae</taxon>
        <taxon>Pseudozyma</taxon>
    </lineage>
</organism>
<keyword evidence="4" id="KW-1185">Reference proteome</keyword>
<reference evidence="3 4" key="1">
    <citation type="submission" date="2018-03" db="EMBL/GenBank/DDBJ databases">
        <authorList>
            <person name="Guldener U."/>
        </authorList>
    </citation>
    <scope>NUCLEOTIDE SEQUENCE [LARGE SCALE GENOMIC DNA]</scope>
    <source>
        <strain evidence="3 4">DAOM196992</strain>
    </source>
</reference>
<accession>A0A5C3FAJ5</accession>
<dbReference type="Pfam" id="PF01569">
    <property type="entry name" value="PAP2"/>
    <property type="match status" value="1"/>
</dbReference>
<keyword evidence="1" id="KW-1133">Transmembrane helix</keyword>
<feature type="domain" description="Phosphatidic acid phosphatase type 2/haloperoxidase" evidence="2">
    <location>
        <begin position="45"/>
        <end position="165"/>
    </location>
</feature>
<sequence length="227" mass="23851">MSGSPRPRGRPERLSTPLWLLKHTQSIATTATAIAILHLRTAHVVYYTGAILATSFTAKGLKRLIKQPRPVGSRVKKTSGMPSTHSASVSFMGSYLVLVLALAPSSSSSSTPTSGMGAATMVGLGALCIGLPVAVMWSRVRLGVHTPAQTVAGAALGVVKALFWFTLWYGSDQVWRRGASAVDARDASGGVGRLWTQGLATHVGLPVDAFVGRCEARLLGTPGGRYR</sequence>
<feature type="transmembrane region" description="Helical" evidence="1">
    <location>
        <begin position="115"/>
        <end position="138"/>
    </location>
</feature>
<dbReference type="PANTHER" id="PTHR14969">
    <property type="entry name" value="SPHINGOSINE-1-PHOSPHATE PHOSPHOHYDROLASE"/>
    <property type="match status" value="1"/>
</dbReference>
<gene>
    <name evidence="3" type="ORF">PSFLO_06970</name>
</gene>
<dbReference type="SMART" id="SM00014">
    <property type="entry name" value="acidPPc"/>
    <property type="match status" value="1"/>
</dbReference>
<dbReference type="SUPFAM" id="SSF48317">
    <property type="entry name" value="Acid phosphatase/Vanadium-dependent haloperoxidase"/>
    <property type="match status" value="1"/>
</dbReference>
<dbReference type="OrthoDB" id="302705at2759"/>
<dbReference type="AlphaFoldDB" id="A0A5C3FAJ5"/>
<evidence type="ECO:0000313" key="3">
    <source>
        <dbReference type="EMBL" id="SPO41488.1"/>
    </source>
</evidence>
<evidence type="ECO:0000313" key="4">
    <source>
        <dbReference type="Proteomes" id="UP000323386"/>
    </source>
</evidence>
<dbReference type="PANTHER" id="PTHR14969:SF13">
    <property type="entry name" value="AT30094P"/>
    <property type="match status" value="1"/>
</dbReference>
<dbReference type="GO" id="GO:0042392">
    <property type="term" value="F:sphingosine-1-phosphate phosphatase activity"/>
    <property type="evidence" value="ECO:0007669"/>
    <property type="project" value="TreeGrafter"/>
</dbReference>
<dbReference type="Proteomes" id="UP000323386">
    <property type="component" value="Unassembled WGS sequence"/>
</dbReference>
<feature type="transmembrane region" description="Helical" evidence="1">
    <location>
        <begin position="82"/>
        <end position="103"/>
    </location>
</feature>
<protein>
    <recommendedName>
        <fullName evidence="2">Phosphatidic acid phosphatase type 2/haloperoxidase domain-containing protein</fullName>
    </recommendedName>
</protein>
<keyword evidence="1" id="KW-0812">Transmembrane</keyword>
<name>A0A5C3FAJ5_9BASI</name>
<evidence type="ECO:0000259" key="2">
    <source>
        <dbReference type="SMART" id="SM00014"/>
    </source>
</evidence>
<dbReference type="InterPro" id="IPR036938">
    <property type="entry name" value="PAP2/HPO_sf"/>
</dbReference>